<accession>A0ABV7FEK6</accession>
<organism evidence="5 6">
    <name type="scientific">Cellvibrio fontiphilus</name>
    <dbReference type="NCBI Taxonomy" id="1815559"/>
    <lineage>
        <taxon>Bacteria</taxon>
        <taxon>Pseudomonadati</taxon>
        <taxon>Pseudomonadota</taxon>
        <taxon>Gammaproteobacteria</taxon>
        <taxon>Cellvibrionales</taxon>
        <taxon>Cellvibrionaceae</taxon>
        <taxon>Cellvibrio</taxon>
    </lineage>
</organism>
<keyword evidence="6" id="KW-1185">Reference proteome</keyword>
<dbReference type="InterPro" id="IPR001208">
    <property type="entry name" value="MCM_dom"/>
</dbReference>
<dbReference type="InterPro" id="IPR020568">
    <property type="entry name" value="Ribosomal_Su5_D2-typ_SF"/>
</dbReference>
<dbReference type="RefSeq" id="WP_378116892.1">
    <property type="nucleotide sequence ID" value="NZ_JBHRTF010000002.1"/>
</dbReference>
<dbReference type="Pfam" id="PF01078">
    <property type="entry name" value="Mg_chelatase"/>
    <property type="match status" value="1"/>
</dbReference>
<dbReference type="Gene3D" id="3.30.230.10">
    <property type="match status" value="1"/>
</dbReference>
<dbReference type="PANTHER" id="PTHR32039:SF7">
    <property type="entry name" value="COMPETENCE PROTEIN COMM"/>
    <property type="match status" value="1"/>
</dbReference>
<dbReference type="SUPFAM" id="SSF54211">
    <property type="entry name" value="Ribosomal protein S5 domain 2-like"/>
    <property type="match status" value="1"/>
</dbReference>
<dbReference type="InterPro" id="IPR003593">
    <property type="entry name" value="AAA+_ATPase"/>
</dbReference>
<comment type="caution">
    <text evidence="5">The sequence shown here is derived from an EMBL/GenBank/DDBJ whole genome shotgun (WGS) entry which is preliminary data.</text>
</comment>
<evidence type="ECO:0000256" key="2">
    <source>
        <dbReference type="ARBA" id="ARBA00022741"/>
    </source>
</evidence>
<dbReference type="Gene3D" id="3.40.50.300">
    <property type="entry name" value="P-loop containing nucleotide triphosphate hydrolases"/>
    <property type="match status" value="1"/>
</dbReference>
<dbReference type="InterPro" id="IPR027417">
    <property type="entry name" value="P-loop_NTPase"/>
</dbReference>
<evidence type="ECO:0000256" key="1">
    <source>
        <dbReference type="ARBA" id="ARBA00006354"/>
    </source>
</evidence>
<dbReference type="NCBIfam" id="NF007365">
    <property type="entry name" value="PRK09862.1"/>
    <property type="match status" value="1"/>
</dbReference>
<dbReference type="SMART" id="SM00382">
    <property type="entry name" value="AAA"/>
    <property type="match status" value="1"/>
</dbReference>
<feature type="domain" description="AAA+ ATPase" evidence="4">
    <location>
        <begin position="211"/>
        <end position="392"/>
    </location>
</feature>
<dbReference type="Pfam" id="PF13335">
    <property type="entry name" value="Mg_chelatase_C"/>
    <property type="match status" value="1"/>
</dbReference>
<proteinExistence type="inferred from homology"/>
<comment type="similarity">
    <text evidence="1">Belongs to the Mg-chelatase subunits D/I family. ComM subfamily.</text>
</comment>
<keyword evidence="3" id="KW-0067">ATP-binding</keyword>
<dbReference type="PRINTS" id="PR01657">
    <property type="entry name" value="MCMFAMILY"/>
</dbReference>
<dbReference type="Pfam" id="PF13541">
    <property type="entry name" value="ChlI"/>
    <property type="match status" value="1"/>
</dbReference>
<dbReference type="InterPro" id="IPR004482">
    <property type="entry name" value="Mg_chelat-rel"/>
</dbReference>
<evidence type="ECO:0000313" key="6">
    <source>
        <dbReference type="Proteomes" id="UP001595555"/>
    </source>
</evidence>
<dbReference type="PANTHER" id="PTHR32039">
    <property type="entry name" value="MAGNESIUM-CHELATASE SUBUNIT CHLI"/>
    <property type="match status" value="1"/>
</dbReference>
<evidence type="ECO:0000313" key="5">
    <source>
        <dbReference type="EMBL" id="MFC3115023.1"/>
    </source>
</evidence>
<name>A0ABV7FEK6_9GAMM</name>
<protein>
    <submittedName>
        <fullName evidence="5">YifB family Mg chelatase-like AAA ATPase</fullName>
    </submittedName>
</protein>
<gene>
    <name evidence="5" type="ORF">ACFODX_05580</name>
</gene>
<sequence length="502" mass="54461">MSLAIVYSRAKLGIHAPQVTVEVHISNGLPGLSIVGLPETAVKESKDRVRSAIINSHLEFPAQRITVNLAPADLPKEGGRYDLPIALGILAASGQIPLEPLERSEFLGELALSGELRPVSAALPAALATGDAQRDLIISSANANEAAFSSITRVFGAENLLQVCAQLHGREQLPRAEAVREPADSLQNALDILDVKGQSQAKRALEIAASGGHNLLFYGPPGTGKTMLASRLPGILPRLGEREMLDVAAIYSVAAQSKDYHWQQRPFRAPHHTASAIALVGGGSNPKPGEISLAHAGVLFLDELPEFSRQVLEVLREPLESGEVRISRARSQACFPARFQLVAAMNPCPCGYHGSDANRCRCTPDQVKRYRDKISGPLLDRIDMHVPVRALRQGELQNKTLGDGSAAIRARVEAARERQLQRQGKANHQLTAPELETYCELTKADKNLLEQAIEKLGLSTRAYHRVLKLARTLADMAGRERLATVDISEALSYRTLDRQLSQ</sequence>
<dbReference type="InterPro" id="IPR014721">
    <property type="entry name" value="Ribsml_uS5_D2-typ_fold_subgr"/>
</dbReference>
<keyword evidence="2" id="KW-0547">Nucleotide-binding</keyword>
<dbReference type="NCBIfam" id="TIGR00368">
    <property type="entry name" value="YifB family Mg chelatase-like AAA ATPase"/>
    <property type="match status" value="1"/>
</dbReference>
<dbReference type="EMBL" id="JBHRTF010000002">
    <property type="protein sequence ID" value="MFC3115023.1"/>
    <property type="molecule type" value="Genomic_DNA"/>
</dbReference>
<dbReference type="InterPro" id="IPR045006">
    <property type="entry name" value="CHLI-like"/>
</dbReference>
<dbReference type="InterPro" id="IPR025158">
    <property type="entry name" value="Mg_chelat-rel_C"/>
</dbReference>
<evidence type="ECO:0000256" key="3">
    <source>
        <dbReference type="ARBA" id="ARBA00022840"/>
    </source>
</evidence>
<evidence type="ECO:0000259" key="4">
    <source>
        <dbReference type="SMART" id="SM00382"/>
    </source>
</evidence>
<dbReference type="InterPro" id="IPR000523">
    <property type="entry name" value="Mg_chelatse_chII-like_cat_dom"/>
</dbReference>
<dbReference type="Proteomes" id="UP001595555">
    <property type="component" value="Unassembled WGS sequence"/>
</dbReference>
<reference evidence="6" key="1">
    <citation type="journal article" date="2019" name="Int. J. Syst. Evol. Microbiol.">
        <title>The Global Catalogue of Microorganisms (GCM) 10K type strain sequencing project: providing services to taxonomists for standard genome sequencing and annotation.</title>
        <authorList>
            <consortium name="The Broad Institute Genomics Platform"/>
            <consortium name="The Broad Institute Genome Sequencing Center for Infectious Disease"/>
            <person name="Wu L."/>
            <person name="Ma J."/>
        </authorList>
    </citation>
    <scope>NUCLEOTIDE SEQUENCE [LARGE SCALE GENOMIC DNA]</scope>
    <source>
        <strain evidence="6">KCTC 52237</strain>
    </source>
</reference>
<dbReference type="SUPFAM" id="SSF52540">
    <property type="entry name" value="P-loop containing nucleoside triphosphate hydrolases"/>
    <property type="match status" value="1"/>
</dbReference>